<keyword evidence="3" id="KW-0472">Membrane</keyword>
<gene>
    <name evidence="5" type="ORF">V6242_13300</name>
</gene>
<evidence type="ECO:0000256" key="1">
    <source>
        <dbReference type="SAM" id="Coils"/>
    </source>
</evidence>
<feature type="transmembrane region" description="Helical" evidence="3">
    <location>
        <begin position="7"/>
        <end position="29"/>
    </location>
</feature>
<proteinExistence type="predicted"/>
<organism evidence="5 6">
    <name type="scientific">Marinomonas arenicola</name>
    <dbReference type="NCBI Taxonomy" id="569601"/>
    <lineage>
        <taxon>Bacteria</taxon>
        <taxon>Pseudomonadati</taxon>
        <taxon>Pseudomonadota</taxon>
        <taxon>Gammaproteobacteria</taxon>
        <taxon>Oceanospirillales</taxon>
        <taxon>Oceanospirillaceae</taxon>
        <taxon>Marinomonas</taxon>
    </lineage>
</organism>
<sequence>MKWLKRLGVAMGVLLVLLMAILAYVMFFVNSDSFKTELQKVALEKADIHLRIDGDIQWSFFPWLGLELDDIGVAIGKDPEILQFDRAEFGLAILPLLKHTIQVDRVRLVNLKASLNVDKSGRGNWQRFPEADATSAPDTAPAASSNASASSGYQAASSGDNASSIPNIELDSLEIDNAQVTYIDEKTQQKIDATFNVNLSNVQWDKAWPMVMDAVVKQSDLAGKNTLTVSSKLTGDLTVFPNREVFSLANASLSTELQGDALPASPLKATLAIKQLDMDVPQENLFMDGVSVDALGVSASAKVQLYQVLSNPQYTASLSIGEFNPRKVLQQLNIALPDMADDSALTKASGDVKIEGSRNELVVQPMSLALDDTNLQVHVVTELSPLRWDVNVKGNNLNLDRYLPPEATDSENKQGEKQATKDTTASQAGSTTSSANEELVPLDLVRSLYGHVGLAFTNLTVKKLQLDNVDLDATMANGMVHVSPAAVSLYQGSATLKATYDARTNTPKLSVSSRVKGIEIQPLLKDFMDLDKLSGTTSLTGELSSKGNQVDTLMANLNGDFLAEINNGALVGVNLTKSVCQGIAAVRKESLKSSDFSANTPFETMDFPIHIVNGKVSTPGLTMTSVGLSVTGDGIVSLPNKSLDYQVNVAVAGSELDHACRVNEKLTKLAFPVVCKGQFSDDPASLCRPDIKGFGNIFAELAKAELKDKLDAEKARLKEKKDAKIDEAKEKLQEKLKDKLKNLF</sequence>
<feature type="compositionally biased region" description="Basic and acidic residues" evidence="2">
    <location>
        <begin position="410"/>
        <end position="420"/>
    </location>
</feature>
<evidence type="ECO:0000259" key="4">
    <source>
        <dbReference type="Pfam" id="PF05170"/>
    </source>
</evidence>
<dbReference type="PANTHER" id="PTHR30441:SF4">
    <property type="entry name" value="PROTEIN ASMA"/>
    <property type="match status" value="1"/>
</dbReference>
<dbReference type="InterPro" id="IPR007844">
    <property type="entry name" value="AsmA"/>
</dbReference>
<feature type="domain" description="AsmA" evidence="4">
    <location>
        <begin position="2"/>
        <end position="619"/>
    </location>
</feature>
<dbReference type="PANTHER" id="PTHR30441">
    <property type="entry name" value="DUF748 DOMAIN-CONTAINING PROTEIN"/>
    <property type="match status" value="1"/>
</dbReference>
<evidence type="ECO:0000313" key="6">
    <source>
        <dbReference type="Proteomes" id="UP001379949"/>
    </source>
</evidence>
<keyword evidence="6" id="KW-1185">Reference proteome</keyword>
<dbReference type="RefSeq" id="WP_341567667.1">
    <property type="nucleotide sequence ID" value="NZ_JBAKAR010000011.1"/>
</dbReference>
<keyword evidence="3" id="KW-0812">Transmembrane</keyword>
<protein>
    <submittedName>
        <fullName evidence="5">AsmA family protein</fullName>
    </submittedName>
</protein>
<dbReference type="Proteomes" id="UP001379949">
    <property type="component" value="Unassembled WGS sequence"/>
</dbReference>
<dbReference type="EMBL" id="JBAKAR010000011">
    <property type="protein sequence ID" value="MEL0614125.1"/>
    <property type="molecule type" value="Genomic_DNA"/>
</dbReference>
<comment type="caution">
    <text evidence="5">The sequence shown here is derived from an EMBL/GenBank/DDBJ whole genome shotgun (WGS) entry which is preliminary data.</text>
</comment>
<feature type="compositionally biased region" description="Low complexity" evidence="2">
    <location>
        <begin position="131"/>
        <end position="159"/>
    </location>
</feature>
<feature type="compositionally biased region" description="Low complexity" evidence="2">
    <location>
        <begin position="423"/>
        <end position="435"/>
    </location>
</feature>
<keyword evidence="1" id="KW-0175">Coiled coil</keyword>
<dbReference type="InterPro" id="IPR052894">
    <property type="entry name" value="AsmA-related"/>
</dbReference>
<evidence type="ECO:0000256" key="3">
    <source>
        <dbReference type="SAM" id="Phobius"/>
    </source>
</evidence>
<feature type="region of interest" description="Disordered" evidence="2">
    <location>
        <begin position="401"/>
        <end position="436"/>
    </location>
</feature>
<evidence type="ECO:0000313" key="5">
    <source>
        <dbReference type="EMBL" id="MEL0614125.1"/>
    </source>
</evidence>
<dbReference type="Pfam" id="PF05170">
    <property type="entry name" value="AsmA"/>
    <property type="match status" value="1"/>
</dbReference>
<keyword evidence="3" id="KW-1133">Transmembrane helix</keyword>
<feature type="region of interest" description="Disordered" evidence="2">
    <location>
        <begin position="126"/>
        <end position="160"/>
    </location>
</feature>
<name>A0ABU9G6J9_9GAMM</name>
<accession>A0ABU9G6J9</accession>
<reference evidence="5 6" key="1">
    <citation type="submission" date="2024-02" db="EMBL/GenBank/DDBJ databases">
        <title>Bacteria isolated from the canopy kelp, Nereocystis luetkeana.</title>
        <authorList>
            <person name="Pfister C.A."/>
            <person name="Younker I.T."/>
            <person name="Light S.H."/>
        </authorList>
    </citation>
    <scope>NUCLEOTIDE SEQUENCE [LARGE SCALE GENOMIC DNA]</scope>
    <source>
        <strain evidence="5 6">TI.4.07</strain>
    </source>
</reference>
<feature type="coiled-coil region" evidence="1">
    <location>
        <begin position="703"/>
        <end position="738"/>
    </location>
</feature>
<evidence type="ECO:0000256" key="2">
    <source>
        <dbReference type="SAM" id="MobiDB-lite"/>
    </source>
</evidence>